<evidence type="ECO:0000256" key="4">
    <source>
        <dbReference type="ARBA" id="ARBA00006444"/>
    </source>
</evidence>
<evidence type="ECO:0000256" key="17">
    <source>
        <dbReference type="ARBA" id="ARBA00023296"/>
    </source>
</evidence>
<sequence>MGGILALAAAGVAESIELASVTGLATEAIVSGEAAATLGAEVTSLAITEGLSEAEALTAMGLGGETLSALSAPPQLLQQAATYAALAHGGVAAGGLLVAGIKTLVDNSHQVALGPPLTVTPATVASMALVPYREEIDILFPGVQWFARNVHYFDPTFWASELFRNFLTSLRTEAGRQIGYATTEVARYTQRTTRQAVQAVIARLLEEAQWAVSSVVSSSIESVRRAYAGLGRVYTQLGAYYTELGPLRPPQIRAVLERVHQLEMQEEALKVPLSGERIYKQEPVGGAEQRQCPDWLLLLILGILDQNYSFTEDGLQGQRKRKTSTSTSSKTSAKRRR</sequence>
<name>A0A6G9LVE0_9POLY</name>
<dbReference type="GO" id="GO:0019028">
    <property type="term" value="C:viral capsid"/>
    <property type="evidence" value="ECO:0007669"/>
    <property type="project" value="UniProtKB-KW"/>
</dbReference>
<dbReference type="RefSeq" id="YP_010087765.1">
    <property type="nucleotide sequence ID" value="NC_055578.1"/>
</dbReference>
<dbReference type="GO" id="GO:0003677">
    <property type="term" value="F:DNA binding"/>
    <property type="evidence" value="ECO:0007669"/>
    <property type="project" value="UniProtKB-KW"/>
</dbReference>
<comment type="subunit">
    <text evidence="19">Forms homooligomers, and heterooligomers with VP3 in the endoplasmic reticulum membrane. Interacts (via D1 domain) with VP1.</text>
</comment>
<keyword evidence="11" id="KW-1043">Host membrane</keyword>
<dbReference type="Proteomes" id="UP000679045">
    <property type="component" value="Segment"/>
</dbReference>
<evidence type="ECO:0000256" key="7">
    <source>
        <dbReference type="ARBA" id="ARBA00022561"/>
    </source>
</evidence>
<protein>
    <recommendedName>
        <fullName evidence="5">Minor capsid protein VP2</fullName>
    </recommendedName>
    <alternativeName>
        <fullName evidence="18">Minor structural protein VP2</fullName>
    </alternativeName>
</protein>
<dbReference type="GO" id="GO:0043657">
    <property type="term" value="C:host cell"/>
    <property type="evidence" value="ECO:0007669"/>
    <property type="project" value="GOC"/>
</dbReference>
<keyword evidence="13" id="KW-0238">DNA-binding</keyword>
<dbReference type="GO" id="GO:0046718">
    <property type="term" value="P:symbiont entry into host cell"/>
    <property type="evidence" value="ECO:0007669"/>
    <property type="project" value="UniProtKB-KW"/>
</dbReference>
<organism evidence="23">
    <name type="scientific">Betapolyomavirus callosciuri</name>
    <dbReference type="NCBI Taxonomy" id="2721749"/>
    <lineage>
        <taxon>Viruses</taxon>
        <taxon>Monodnaviria</taxon>
        <taxon>Shotokuvirae</taxon>
        <taxon>Cossaviricota</taxon>
        <taxon>Papovaviricetes</taxon>
        <taxon>Sepolyvirales</taxon>
        <taxon>Polyomaviridae</taxon>
        <taxon>Betapolyomavirus</taxon>
    </lineage>
</organism>
<feature type="region of interest" description="Disordered" evidence="20">
    <location>
        <begin position="314"/>
        <end position="337"/>
    </location>
</feature>
<proteinExistence type="inferred from homology"/>
<evidence type="ECO:0000256" key="16">
    <source>
        <dbReference type="ARBA" id="ARBA00023288"/>
    </source>
</evidence>
<evidence type="ECO:0000256" key="9">
    <source>
        <dbReference type="ARBA" id="ARBA00022707"/>
    </source>
</evidence>
<dbReference type="InterPro" id="IPR001070">
    <property type="entry name" value="Polyoma_coat_VP2"/>
</dbReference>
<evidence type="ECO:0000256" key="13">
    <source>
        <dbReference type="ARBA" id="ARBA00023125"/>
    </source>
</evidence>
<evidence type="ECO:0000256" key="15">
    <source>
        <dbReference type="ARBA" id="ARBA00023184"/>
    </source>
</evidence>
<evidence type="ECO:0000256" key="2">
    <source>
        <dbReference type="ARBA" id="ARBA00004328"/>
    </source>
</evidence>
<evidence type="ECO:0000256" key="12">
    <source>
        <dbReference type="ARBA" id="ARBA00022921"/>
    </source>
</evidence>
<dbReference type="EMBL" id="MK883808">
    <property type="protein sequence ID" value="QIQ69382.1"/>
    <property type="molecule type" value="Genomic_DNA"/>
</dbReference>
<keyword evidence="24" id="KW-1185">Reference proteome</keyword>
<evidence type="ECO:0000256" key="19">
    <source>
        <dbReference type="ARBA" id="ARBA00034499"/>
    </source>
</evidence>
<evidence type="ECO:0000313" key="21">
    <source>
        <dbReference type="EMBL" id="QIQ69382.1"/>
    </source>
</evidence>
<reference evidence="23" key="1">
    <citation type="journal article" date="2020" name="Virol. J.">
        <title>Search for polyoma-, herpes-, and bornaviruses in squirrels of the family Sciuridae.</title>
        <authorList>
            <person name="Schulze V."/>
            <person name="Lurz P.W.W."/>
            <person name="Ferrari N."/>
            <person name="Romeo C."/>
            <person name="Steele M.A."/>
            <person name="Marino S."/>
            <person name="Mazzamuto M.V."/>
            <person name="Calvignac-Spencer S."/>
            <person name="Schlottau K."/>
            <person name="Beer M."/>
            <person name="Ulrich R.G."/>
            <person name="Ehlers B."/>
        </authorList>
    </citation>
    <scope>NUCLEOTIDE SEQUENCE</scope>
    <source>
        <strain evidence="21">10295_BH122/15</strain>
        <strain evidence="22">10296_BH133/15</strain>
        <strain evidence="23">10304_BH22/16</strain>
    </source>
</reference>
<accession>A0A6G9LVE0</accession>
<keyword evidence="14" id="KW-0472">Membrane</keyword>
<evidence type="ECO:0000256" key="11">
    <source>
        <dbReference type="ARBA" id="ARBA00022870"/>
    </source>
</evidence>
<comment type="similarity">
    <text evidence="4">Belongs to the polyomaviruses capsid protein VP2 family.</text>
</comment>
<keyword evidence="6" id="KW-1163">Viral penetration into host nucleus</keyword>
<keyword evidence="12" id="KW-0426">Late protein</keyword>
<dbReference type="GeneID" id="65103077"/>
<evidence type="ECO:0000256" key="8">
    <source>
        <dbReference type="ARBA" id="ARBA00022562"/>
    </source>
</evidence>
<keyword evidence="16" id="KW-0449">Lipoprotein</keyword>
<dbReference type="Pfam" id="PF00761">
    <property type="entry name" value="Polyoma_coat2"/>
    <property type="match status" value="1"/>
</dbReference>
<dbReference type="GO" id="GO:0044167">
    <property type="term" value="C:host cell endoplasmic reticulum membrane"/>
    <property type="evidence" value="ECO:0007669"/>
    <property type="project" value="UniProtKB-SubCell"/>
</dbReference>
<evidence type="ECO:0000313" key="22">
    <source>
        <dbReference type="EMBL" id="QIQ69385.1"/>
    </source>
</evidence>
<keyword evidence="10" id="KW-0946">Virion</keyword>
<keyword evidence="15" id="KW-1038">Host endoplasmic reticulum</keyword>
<evidence type="ECO:0000256" key="18">
    <source>
        <dbReference type="ARBA" id="ARBA00031865"/>
    </source>
</evidence>
<dbReference type="EMBL" id="MK883809">
    <property type="protein sequence ID" value="QIQ69385.1"/>
    <property type="molecule type" value="Genomic_DNA"/>
</dbReference>
<evidence type="ECO:0000256" key="3">
    <source>
        <dbReference type="ARBA" id="ARBA00004625"/>
    </source>
</evidence>
<dbReference type="EMBL" id="MK883810">
    <property type="protein sequence ID" value="QIQ69391.1"/>
    <property type="molecule type" value="Genomic_DNA"/>
</dbReference>
<keyword evidence="7" id="KW-0167">Capsid protein</keyword>
<evidence type="ECO:0000256" key="20">
    <source>
        <dbReference type="SAM" id="MobiDB-lite"/>
    </source>
</evidence>
<evidence type="ECO:0000313" key="24">
    <source>
        <dbReference type="Proteomes" id="UP000679045"/>
    </source>
</evidence>
<dbReference type="GO" id="GO:0075732">
    <property type="term" value="P:viral penetration into host nucleus"/>
    <property type="evidence" value="ECO:0007669"/>
    <property type="project" value="UniProtKB-KW"/>
</dbReference>
<dbReference type="GO" id="GO:0005198">
    <property type="term" value="F:structural molecule activity"/>
    <property type="evidence" value="ECO:0007669"/>
    <property type="project" value="InterPro"/>
</dbReference>
<evidence type="ECO:0000256" key="14">
    <source>
        <dbReference type="ARBA" id="ARBA00023136"/>
    </source>
</evidence>
<gene>
    <name evidence="23" type="primary">VP2</name>
</gene>
<evidence type="ECO:0000256" key="6">
    <source>
        <dbReference type="ARBA" id="ARBA00022524"/>
    </source>
</evidence>
<evidence type="ECO:0000256" key="5">
    <source>
        <dbReference type="ARBA" id="ARBA00022269"/>
    </source>
</evidence>
<evidence type="ECO:0000313" key="23">
    <source>
        <dbReference type="EMBL" id="QIQ69391.1"/>
    </source>
</evidence>
<dbReference type="KEGG" id="vg:65103077"/>
<comment type="subcellular location">
    <subcellularLocation>
        <location evidence="3">Host endoplasmic reticulum membrane</location>
    </subcellularLocation>
    <subcellularLocation>
        <location evidence="1">Host nucleus</location>
    </subcellularLocation>
    <subcellularLocation>
        <location evidence="2">Virion</location>
    </subcellularLocation>
</comment>
<dbReference type="GO" id="GO:0042025">
    <property type="term" value="C:host cell nucleus"/>
    <property type="evidence" value="ECO:0007669"/>
    <property type="project" value="UniProtKB-SubCell"/>
</dbReference>
<keyword evidence="17" id="KW-1160">Virus entry into host cell</keyword>
<keyword evidence="9" id="KW-0519">Myristate</keyword>
<evidence type="ECO:0000256" key="10">
    <source>
        <dbReference type="ARBA" id="ARBA00022844"/>
    </source>
</evidence>
<keyword evidence="8" id="KW-1048">Host nucleus</keyword>
<evidence type="ECO:0000256" key="1">
    <source>
        <dbReference type="ARBA" id="ARBA00004147"/>
    </source>
</evidence>